<keyword evidence="3" id="KW-0378">Hydrolase</keyword>
<dbReference type="GO" id="GO:0016787">
    <property type="term" value="F:hydrolase activity"/>
    <property type="evidence" value="ECO:0007669"/>
    <property type="project" value="UniProtKB-KW"/>
</dbReference>
<reference evidence="9" key="1">
    <citation type="journal article" date="2003" name="Arch. Virol.">
        <title>A putative DNA helicase and novel oligoribonuclease in the Diachasmimorpha longicaudata entomopoxvirus (DlEPV).</title>
        <authorList>
            <person name="Mwaengo D.M."/>
            <person name="Lawrence P.O."/>
        </authorList>
    </citation>
    <scope>NUCLEOTIDE SEQUENCE</scope>
</reference>
<evidence type="ECO:0000256" key="2">
    <source>
        <dbReference type="ARBA" id="ARBA00022741"/>
    </source>
</evidence>
<keyword evidence="11" id="KW-1185">Reference proteome</keyword>
<reference evidence="10 11" key="2">
    <citation type="submission" date="2015-04" db="EMBL/GenBank/DDBJ databases">
        <title>Diachasmimorpha longicaudata entomopoxvirus genome.</title>
        <authorList>
            <person name="Coffman K.A."/>
            <person name="Burke G.R."/>
        </authorList>
    </citation>
    <scope>NUCLEOTIDE SEQUENCE [LARGE SCALE GENOMIC DNA]</scope>
</reference>
<dbReference type="PANTHER" id="PTHR11274">
    <property type="entry name" value="RAD25/XP-B DNA REPAIR HELICASE"/>
    <property type="match status" value="1"/>
</dbReference>
<dbReference type="InterPro" id="IPR027417">
    <property type="entry name" value="P-loop_NTPase"/>
</dbReference>
<evidence type="ECO:0000256" key="5">
    <source>
        <dbReference type="ARBA" id="ARBA00022840"/>
    </source>
</evidence>
<keyword evidence="2" id="KW-0547">Nucleotide-binding</keyword>
<dbReference type="Proteomes" id="UP000593702">
    <property type="component" value="Segment"/>
</dbReference>
<dbReference type="Pfam" id="PF00271">
    <property type="entry name" value="Helicase_C"/>
    <property type="match status" value="1"/>
</dbReference>
<dbReference type="GO" id="GO:0004386">
    <property type="term" value="F:helicase activity"/>
    <property type="evidence" value="ECO:0007669"/>
    <property type="project" value="UniProtKB-KW"/>
</dbReference>
<evidence type="ECO:0000256" key="4">
    <source>
        <dbReference type="ARBA" id="ARBA00022806"/>
    </source>
</evidence>
<dbReference type="PANTHER" id="PTHR11274:SF0">
    <property type="entry name" value="GENERAL TRANSCRIPTION AND DNA REPAIR FACTOR IIH HELICASE SUBUNIT XPB"/>
    <property type="match status" value="1"/>
</dbReference>
<name>Q8B5Y5_9POXV</name>
<dbReference type="InterPro" id="IPR001650">
    <property type="entry name" value="Helicase_C-like"/>
</dbReference>
<keyword evidence="7" id="KW-0804">Transcription</keyword>
<dbReference type="Pfam" id="PF04851">
    <property type="entry name" value="ResIII"/>
    <property type="match status" value="1"/>
</dbReference>
<dbReference type="CDD" id="cd18785">
    <property type="entry name" value="SF2_C"/>
    <property type="match status" value="1"/>
</dbReference>
<evidence type="ECO:0000256" key="3">
    <source>
        <dbReference type="ARBA" id="ARBA00022801"/>
    </source>
</evidence>
<evidence type="ECO:0000256" key="6">
    <source>
        <dbReference type="ARBA" id="ARBA00022844"/>
    </source>
</evidence>
<gene>
    <name evidence="10" type="ORF">DLEV_078</name>
</gene>
<keyword evidence="5" id="KW-0067">ATP-binding</keyword>
<feature type="domain" description="Helicase ATP-binding" evidence="8">
    <location>
        <begin position="100"/>
        <end position="256"/>
    </location>
</feature>
<dbReference type="PROSITE" id="PS51192">
    <property type="entry name" value="HELICASE_ATP_BIND_1"/>
    <property type="match status" value="1"/>
</dbReference>
<evidence type="ECO:0000256" key="1">
    <source>
        <dbReference type="ARBA" id="ARBA00004328"/>
    </source>
</evidence>
<evidence type="ECO:0000313" key="10">
    <source>
        <dbReference type="EMBL" id="AKS26369.1"/>
    </source>
</evidence>
<evidence type="ECO:0000313" key="11">
    <source>
        <dbReference type="Proteomes" id="UP000593702"/>
    </source>
</evidence>
<dbReference type="GO" id="GO:0003677">
    <property type="term" value="F:DNA binding"/>
    <property type="evidence" value="ECO:0007669"/>
    <property type="project" value="InterPro"/>
</dbReference>
<dbReference type="GO" id="GO:0044423">
    <property type="term" value="C:virion component"/>
    <property type="evidence" value="ECO:0007669"/>
    <property type="project" value="UniProtKB-KW"/>
</dbReference>
<proteinExistence type="predicted"/>
<dbReference type="SUPFAM" id="SSF52540">
    <property type="entry name" value="P-loop containing nucleoside triphosphate hydrolases"/>
    <property type="match status" value="1"/>
</dbReference>
<dbReference type="EMBL" id="AF409094">
    <property type="protein sequence ID" value="AAN88020.1"/>
    <property type="molecule type" value="Genomic_DNA"/>
</dbReference>
<evidence type="ECO:0000259" key="8">
    <source>
        <dbReference type="PROSITE" id="PS51192"/>
    </source>
</evidence>
<evidence type="ECO:0000313" key="9">
    <source>
        <dbReference type="EMBL" id="AAN88020.1"/>
    </source>
</evidence>
<protein>
    <submittedName>
        <fullName evidence="9">Putative DNA helicase</fullName>
    </submittedName>
</protein>
<keyword evidence="6" id="KW-0946">Virion</keyword>
<dbReference type="EMBL" id="KR095315">
    <property type="protein sequence ID" value="AKS26369.1"/>
    <property type="molecule type" value="Genomic_DNA"/>
</dbReference>
<evidence type="ECO:0000256" key="7">
    <source>
        <dbReference type="ARBA" id="ARBA00023163"/>
    </source>
</evidence>
<organism evidence="9">
    <name type="scientific">Diachasmimorpha longicaudata entomopoxvirus</name>
    <dbReference type="NCBI Taxonomy" id="109981"/>
    <lineage>
        <taxon>Viruses</taxon>
        <taxon>Varidnaviria</taxon>
        <taxon>Bamfordvirae</taxon>
        <taxon>Nucleocytoviricota</taxon>
        <taxon>Pokkesviricetes</taxon>
        <taxon>Chitovirales</taxon>
        <taxon>Poxviridae</taxon>
        <taxon>Entomopoxvirinae</taxon>
        <taxon>Epsilonentomopoxvirus</taxon>
        <taxon>Epsilonentomopoxvirus dlongicaudata</taxon>
        <taxon>Diachasmimorpha entomopoxvirus</taxon>
    </lineage>
</organism>
<sequence length="480" mass="55691">MSFNGYYLEIIVNETLLEKIYHITKKHGISLGSKYLKPGVKVRFPMGFFSHKGVVLNCVWKKTKRIFIHPITTNFTSSIILKPFQQEIVTKYFQMASMIQTVNDVPPYITISAPCSTGKTVIAIHILTKLKEKAFIVTKSIELAKQWHDEILRFTTGLKVFVSEKGVKSYLENKESHDILCFPSRHIESKEFCKFLSANYSCAIYDESHIYNLEEKSFLGSFLINYTFSRSIALSATPRVYNGLYFGPLLETRPILNTFNIKPNFKKVAFEIIVDQQKYMPVPSNTPYLAKYQNYLKYPNKHKRFLEVDIVKKRALSIDLNRIQTIFRMIQYEFAEYTEDPPKLLLVVKFIDEIEMYTDMLKKANLAPVFPILQNEEIKIQELRDKLKSEDKYIIIGTEKSLGTGIDIPSLNSLHMALLSTNKTILIQTIGRVARPNNSKYHRIFFYNISSYIELSVTSYIETLKNVLIKENWMIFLKSG</sequence>
<dbReference type="GO" id="GO:0005524">
    <property type="term" value="F:ATP binding"/>
    <property type="evidence" value="ECO:0007669"/>
    <property type="project" value="UniProtKB-KW"/>
</dbReference>
<dbReference type="InterPro" id="IPR014001">
    <property type="entry name" value="Helicase_ATP-bd"/>
</dbReference>
<keyword evidence="4 9" id="KW-0347">Helicase</keyword>
<accession>Q8B5Y5</accession>
<dbReference type="Gene3D" id="3.40.50.300">
    <property type="entry name" value="P-loop containing nucleotide triphosphate hydrolases"/>
    <property type="match status" value="2"/>
</dbReference>
<comment type="subcellular location">
    <subcellularLocation>
        <location evidence="1">Virion</location>
    </subcellularLocation>
</comment>
<dbReference type="InterPro" id="IPR006935">
    <property type="entry name" value="Helicase/UvrB_N"/>
</dbReference>
<dbReference type="InterPro" id="IPR050615">
    <property type="entry name" value="ATP-dep_DNA_Helicase"/>
</dbReference>
<dbReference type="SMART" id="SM00487">
    <property type="entry name" value="DEXDc"/>
    <property type="match status" value="1"/>
</dbReference>